<gene>
    <name evidence="1" type="ORF">OAUR00152_LOCUS5789</name>
</gene>
<evidence type="ECO:0000313" key="1">
    <source>
        <dbReference type="EMBL" id="CAE2214217.1"/>
    </source>
</evidence>
<name>A0A7S4MC30_9STRA</name>
<proteinExistence type="predicted"/>
<sequence>MVATFADDLDNPRKCCVAVQAPVPQRRIFTIVAIISMMILLNSTLRSANLVSQGPVTVEIRGEPGNYRLHRGGEPYVVLGAGTQEVDALESLHRAGGNSIRTWSSDGVGDLLDRAHELDITVSLCLDVKRERHGFDYDDEAAVAAQFDAMREEVLRYRDHPALLTWIIGNELNHEYNNPGVYDAVNDIASMIHELDPHHPTTTTTTADISFELVAVIKERAPDLDFLSVQVYGTLVDMPRVLPHVGWDKAFMITEWGTVGHWEVPTTPWGAPIELDSSRKADNYARGYRDVIRALDGLHIGQYVFLWGYKQERTPTWYGMFLPDGRRTEAIDVLQHAWTGQWPENRAPRIESMTLDGREAGAGVTLAAGDVVTAEVRVRDAERDPLSYEWKLLRESEATQSGGDAEDVPDDISHLIVSQEGHEVRLHAPSKTGACRLFAYIKDTKETGAHANIPFLVSDQE</sequence>
<dbReference type="EMBL" id="HBKQ01008583">
    <property type="protein sequence ID" value="CAE2214217.1"/>
    <property type="molecule type" value="Transcribed_RNA"/>
</dbReference>
<dbReference type="SUPFAM" id="SSF51445">
    <property type="entry name" value="(Trans)glycosidases"/>
    <property type="match status" value="1"/>
</dbReference>
<dbReference type="AlphaFoldDB" id="A0A7S4MC30"/>
<dbReference type="Gene3D" id="3.20.20.80">
    <property type="entry name" value="Glycosidases"/>
    <property type="match status" value="1"/>
</dbReference>
<protein>
    <recommendedName>
        <fullName evidence="2">Glycoside hydrolase family 2 catalytic domain-containing protein</fullName>
    </recommendedName>
</protein>
<reference evidence="1" key="1">
    <citation type="submission" date="2021-01" db="EMBL/GenBank/DDBJ databases">
        <authorList>
            <person name="Corre E."/>
            <person name="Pelletier E."/>
            <person name="Niang G."/>
            <person name="Scheremetjew M."/>
            <person name="Finn R."/>
            <person name="Kale V."/>
            <person name="Holt S."/>
            <person name="Cochrane G."/>
            <person name="Meng A."/>
            <person name="Brown T."/>
            <person name="Cohen L."/>
        </authorList>
    </citation>
    <scope>NUCLEOTIDE SEQUENCE</scope>
    <source>
        <strain evidence="1">Isolate 1302-5</strain>
    </source>
</reference>
<organism evidence="1">
    <name type="scientific">Odontella aurita</name>
    <dbReference type="NCBI Taxonomy" id="265563"/>
    <lineage>
        <taxon>Eukaryota</taxon>
        <taxon>Sar</taxon>
        <taxon>Stramenopiles</taxon>
        <taxon>Ochrophyta</taxon>
        <taxon>Bacillariophyta</taxon>
        <taxon>Mediophyceae</taxon>
        <taxon>Biddulphiophycidae</taxon>
        <taxon>Eupodiscales</taxon>
        <taxon>Odontellaceae</taxon>
        <taxon>Odontella</taxon>
    </lineage>
</organism>
<accession>A0A7S4MC30</accession>
<dbReference type="InterPro" id="IPR017853">
    <property type="entry name" value="GH"/>
</dbReference>
<evidence type="ECO:0008006" key="2">
    <source>
        <dbReference type="Google" id="ProtNLM"/>
    </source>
</evidence>